<comment type="caution">
    <text evidence="4">The sequence shown here is derived from an EMBL/GenBank/DDBJ whole genome shotgun (WGS) entry which is preliminary data.</text>
</comment>
<evidence type="ECO:0008006" key="6">
    <source>
        <dbReference type="Google" id="ProtNLM"/>
    </source>
</evidence>
<dbReference type="EMBL" id="JAVIJP010000025">
    <property type="protein sequence ID" value="KAL3637488.1"/>
    <property type="molecule type" value="Genomic_DNA"/>
</dbReference>
<dbReference type="InterPro" id="IPR012337">
    <property type="entry name" value="RNaseH-like_sf"/>
</dbReference>
<evidence type="ECO:0000313" key="5">
    <source>
        <dbReference type="Proteomes" id="UP001632038"/>
    </source>
</evidence>
<proteinExistence type="predicted"/>
<dbReference type="InterPro" id="IPR052035">
    <property type="entry name" value="ZnF_BED_domain_contain"/>
</dbReference>
<evidence type="ECO:0000259" key="2">
    <source>
        <dbReference type="Pfam" id="PF05699"/>
    </source>
</evidence>
<name>A0ABD3D5Y6_9LAMI</name>
<feature type="domain" description="HAT C-terminal dimerisation" evidence="2">
    <location>
        <begin position="508"/>
        <end position="590"/>
    </location>
</feature>
<dbReference type="InterPro" id="IPR025525">
    <property type="entry name" value="hAT-like_transposase_RNase-H"/>
</dbReference>
<dbReference type="PANTHER" id="PTHR46481:SF7">
    <property type="entry name" value="ZINC FINGER BED DOMAIN-CONTAINING PROTEIN RICESLEEPER 2-LIKE"/>
    <property type="match status" value="1"/>
</dbReference>
<sequence length="626" mass="72489">MVIFSPSNIGTNKLWTHLGRCKEIPVELKDKKQSIVNLFDGAMVNWKFDQEKCRRACAVMVIVAELPFCIVEDESFRSFCAQMQPRFHVVSRPTITKDSYQIFFEEKEKLRNYLTETSTRVAITTVMWTSIQNLGYIVITAHFVDKNWKLQKKIINFRVVPHPHKGDVIAKVIESCLLEWGLEKIMTITLDNAKNNDTCVSDLKRRLNKRGGMMLLGGEFFHVRCFAHIMNLVVRDGIDMVTDTIKRLRRSVKYVRSSPSRMQMFKKCVEEEKLTCKRLVCMDVKTRWNSTYHMIDSALPFEKAFDRLEEQDPSYSRECESLNLDWIKLKRLHSFLEEFYLLTKRISGSHYTSSHTLFDEISNVKVLLTRELGNEDVDYFVMAIKMHEKFEKYCDLDKFNPIFLVSVILDPQNKMEYLELWYDKILEFDPALNDETRKKKVEAFMFTVRSFITRLYDRYKLEATAIVEVEGTNLVGEVTNKDSTKGNNVRDEIRAKLKRENSVDSSNDLERYLNDGIEEGGSDFDILLWWKGKASTYRAVAIMARDILSIPITSVASENAFSGAGRVLDPFRSSLTPKLVEALVCSQDWLRGGASIGVDIEIEEDIEALVQLEKSIHEIQTLAIDE</sequence>
<evidence type="ECO:0000256" key="1">
    <source>
        <dbReference type="ARBA" id="ARBA00023125"/>
    </source>
</evidence>
<dbReference type="SUPFAM" id="SSF53098">
    <property type="entry name" value="Ribonuclease H-like"/>
    <property type="match status" value="1"/>
</dbReference>
<dbReference type="InterPro" id="IPR008906">
    <property type="entry name" value="HATC_C_dom"/>
</dbReference>
<dbReference type="AlphaFoldDB" id="A0ABD3D5Y6"/>
<organism evidence="4 5">
    <name type="scientific">Castilleja foliolosa</name>
    <dbReference type="NCBI Taxonomy" id="1961234"/>
    <lineage>
        <taxon>Eukaryota</taxon>
        <taxon>Viridiplantae</taxon>
        <taxon>Streptophyta</taxon>
        <taxon>Embryophyta</taxon>
        <taxon>Tracheophyta</taxon>
        <taxon>Spermatophyta</taxon>
        <taxon>Magnoliopsida</taxon>
        <taxon>eudicotyledons</taxon>
        <taxon>Gunneridae</taxon>
        <taxon>Pentapetalae</taxon>
        <taxon>asterids</taxon>
        <taxon>lamiids</taxon>
        <taxon>Lamiales</taxon>
        <taxon>Orobanchaceae</taxon>
        <taxon>Pedicularideae</taxon>
        <taxon>Castillejinae</taxon>
        <taxon>Castilleja</taxon>
    </lineage>
</organism>
<evidence type="ECO:0000313" key="4">
    <source>
        <dbReference type="EMBL" id="KAL3637488.1"/>
    </source>
</evidence>
<keyword evidence="5" id="KW-1185">Reference proteome</keyword>
<dbReference type="PANTHER" id="PTHR46481">
    <property type="entry name" value="ZINC FINGER BED DOMAIN-CONTAINING PROTEIN 4"/>
    <property type="match status" value="1"/>
</dbReference>
<dbReference type="Pfam" id="PF14372">
    <property type="entry name" value="hAT-like_RNase-H"/>
    <property type="match status" value="1"/>
</dbReference>
<accession>A0ABD3D5Y6</accession>
<dbReference type="GO" id="GO:0003677">
    <property type="term" value="F:DNA binding"/>
    <property type="evidence" value="ECO:0007669"/>
    <property type="project" value="UniProtKB-KW"/>
</dbReference>
<protein>
    <recommendedName>
        <fullName evidence="6">Transposase</fullName>
    </recommendedName>
</protein>
<keyword evidence="1" id="KW-0238">DNA-binding</keyword>
<gene>
    <name evidence="4" type="ORF">CASFOL_018656</name>
</gene>
<dbReference type="Pfam" id="PF05699">
    <property type="entry name" value="Dimer_Tnp_hAT"/>
    <property type="match status" value="1"/>
</dbReference>
<evidence type="ECO:0000259" key="3">
    <source>
        <dbReference type="Pfam" id="PF14372"/>
    </source>
</evidence>
<feature type="domain" description="hAT-like transposase RNase-H fold" evidence="3">
    <location>
        <begin position="347"/>
        <end position="459"/>
    </location>
</feature>
<reference evidence="5" key="1">
    <citation type="journal article" date="2024" name="IScience">
        <title>Strigolactones Initiate the Formation of Haustorium-like Structures in Castilleja.</title>
        <authorList>
            <person name="Buerger M."/>
            <person name="Peterson D."/>
            <person name="Chory J."/>
        </authorList>
    </citation>
    <scope>NUCLEOTIDE SEQUENCE [LARGE SCALE GENOMIC DNA]</scope>
</reference>
<dbReference type="Proteomes" id="UP001632038">
    <property type="component" value="Unassembled WGS sequence"/>
</dbReference>